<comment type="function">
    <text evidence="1">Core subunit of the mitochondrial membrane respiratory chain NADH dehydrogenase (Complex I) that is believed to belong to the minimal assembly required for catalysis. Complex I functions in the transfer of electrons from NADH to the respiratory chain. The immediate electron acceptor for the enzyme is believed to be ubiquinone.</text>
</comment>
<dbReference type="EC" id="7.1.1.2" evidence="3 17"/>
<evidence type="ECO:0000256" key="6">
    <source>
        <dbReference type="ARBA" id="ARBA00022660"/>
    </source>
</evidence>
<name>A0A6H1XGW3_LEPSA</name>
<evidence type="ECO:0000256" key="3">
    <source>
        <dbReference type="ARBA" id="ARBA00012944"/>
    </source>
</evidence>
<geneLocation type="mitochondrion" evidence="21"/>
<evidence type="ECO:0000256" key="2">
    <source>
        <dbReference type="ARBA" id="ARBA00004448"/>
    </source>
</evidence>
<keyword evidence="10" id="KW-0249">Electron transport</keyword>
<evidence type="ECO:0000256" key="5">
    <source>
        <dbReference type="ARBA" id="ARBA00022448"/>
    </source>
</evidence>
<organism evidence="21">
    <name type="scientific">Lepisma saccharinum</name>
    <name type="common">Silverfish</name>
    <dbReference type="NCBI Taxonomy" id="50586"/>
    <lineage>
        <taxon>Eukaryota</taxon>
        <taxon>Metazoa</taxon>
        <taxon>Ecdysozoa</taxon>
        <taxon>Arthropoda</taxon>
        <taxon>Hexapoda</taxon>
        <taxon>Insecta</taxon>
        <taxon>Zygentoma</taxon>
        <taxon>Lepismatidae</taxon>
        <taxon>Lepisma</taxon>
    </lineage>
</organism>
<feature type="transmembrane region" description="Helical" evidence="17">
    <location>
        <begin position="87"/>
        <end position="107"/>
    </location>
</feature>
<evidence type="ECO:0000256" key="17">
    <source>
        <dbReference type="RuleBase" id="RU003404"/>
    </source>
</evidence>
<gene>
    <name evidence="21" type="primary">ND5</name>
</gene>
<feature type="transmembrane region" description="Helical" evidence="17">
    <location>
        <begin position="341"/>
        <end position="364"/>
    </location>
</feature>
<dbReference type="PANTHER" id="PTHR42829:SF2">
    <property type="entry name" value="NADH-UBIQUINONE OXIDOREDUCTASE CHAIN 5"/>
    <property type="match status" value="1"/>
</dbReference>
<evidence type="ECO:0000256" key="9">
    <source>
        <dbReference type="ARBA" id="ARBA00022967"/>
    </source>
</evidence>
<sequence length="581" mass="65126">MLWMFSVCSVSFVFLFMLGALFFFWGVSFLMLDTSLFIEWEIVSINSSSIIMTILLDWMSLIFMGFVLFISSMVIYYSKQYMGGDFYINRFVILVLMFVLSMMLLIISPNIISILLGWDGLGLVSYCLVIYYQNFRSYSAGMLTALSNRVGDVCILLAIAWMLNYGSWNYIFYMENLIIKEEMMVISSLIILAAMTKSAQIPFSAWLPAAMAAPTPVSALVHSSTLVTAGVYLLIRFSDVLFITYAGKMLLLLSSLTMFMAGVGANYEYDLKSIIALSTLSQLGLMMMILSMGFSKLAFFHLLTHALFKALLFLCAGAIIHGVGDTQDIRCMGGLVHQMPLTFSCLNTANLTLCGMPFLAGFYSKDLILEMASLSYINFIIFFLLFFSTGLTVCYSFRLSYYLVGLNFNVGTSHSVGDNDNWTMIRGMLGLTLGAIFGGSLLSWLLFPCPMIVVLPLWLKTGALLVSGLGAWVGVMISYSYVGMNNIPGNMTYLYIVMMGSMWFLPYLSTNYCIRFPLFLGGAYSKTIDQGWSEMLGGQGLHNFLVDGSSVMMKMQYNEFKIYIFFSFCLVLFLLLLMLFI</sequence>
<evidence type="ECO:0000256" key="1">
    <source>
        <dbReference type="ARBA" id="ARBA00003257"/>
    </source>
</evidence>
<keyword evidence="9" id="KW-1278">Translocase</keyword>
<feature type="transmembrane region" description="Helical" evidence="17">
    <location>
        <begin position="493"/>
        <end position="514"/>
    </location>
</feature>
<dbReference type="InterPro" id="IPR001516">
    <property type="entry name" value="Proton_antipo_N"/>
</dbReference>
<comment type="subcellular location">
    <subcellularLocation>
        <location evidence="2">Mitochondrion inner membrane</location>
        <topology evidence="2">Multi-pass membrane protein</topology>
    </subcellularLocation>
</comment>
<dbReference type="GO" id="GO:0005743">
    <property type="term" value="C:mitochondrial inner membrane"/>
    <property type="evidence" value="ECO:0007669"/>
    <property type="project" value="UniProtKB-SubCell"/>
</dbReference>
<evidence type="ECO:0000259" key="18">
    <source>
        <dbReference type="Pfam" id="PF00361"/>
    </source>
</evidence>
<feature type="transmembrane region" description="Helical" evidence="17">
    <location>
        <begin position="249"/>
        <end position="267"/>
    </location>
</feature>
<feature type="domain" description="NADH:quinone oxidoreductase/Mrp antiporter transmembrane" evidence="18">
    <location>
        <begin position="108"/>
        <end position="390"/>
    </location>
</feature>
<proteinExistence type="inferred from homology"/>
<keyword evidence="6" id="KW-0679">Respiratory chain</keyword>
<dbReference type="EMBL" id="MT108230">
    <property type="protein sequence ID" value="QJA14867.1"/>
    <property type="molecule type" value="Genomic_DNA"/>
</dbReference>
<dbReference type="GO" id="GO:0008137">
    <property type="term" value="F:NADH dehydrogenase (ubiquinone) activity"/>
    <property type="evidence" value="ECO:0007669"/>
    <property type="project" value="UniProtKB-EC"/>
</dbReference>
<reference evidence="21" key="1">
    <citation type="journal article" date="2020" name="Mitochondrial DNA Part B Resour">
        <title>Complete mitochondrial genome of the common silverfish Lepisma saccharina (Insecta: Zygentoma: Lepismatidae).</title>
        <authorList>
            <person name="Bai Y."/>
            <person name="Chen J."/>
            <person name="Li G."/>
            <person name="Wang H."/>
            <person name="Luo J."/>
            <person name="Li C."/>
        </authorList>
    </citation>
    <scope>NUCLEOTIDE SEQUENCE</scope>
</reference>
<dbReference type="InterPro" id="IPR010934">
    <property type="entry name" value="NADH_DH_su5_C"/>
</dbReference>
<feature type="transmembrane region" description="Helical" evidence="17">
    <location>
        <begin position="219"/>
        <end position="237"/>
    </location>
</feature>
<feature type="transmembrane region" description="Helical" evidence="17">
    <location>
        <begin position="562"/>
        <end position="580"/>
    </location>
</feature>
<dbReference type="CTD" id="4540"/>
<comment type="similarity">
    <text evidence="17">Belongs to the complex I subunit 5 family.</text>
</comment>
<feature type="transmembrane region" description="Helical" evidence="17">
    <location>
        <begin position="273"/>
        <end position="290"/>
    </location>
</feature>
<accession>A0A6H1XGW3</accession>
<protein>
    <recommendedName>
        <fullName evidence="4 17">NADH-ubiquinone oxidoreductase chain 5</fullName>
        <ecNumber evidence="3 17">7.1.1.2</ecNumber>
    </recommendedName>
</protein>
<feature type="transmembrane region" description="Helical" evidence="17">
    <location>
        <begin position="50"/>
        <end position="75"/>
    </location>
</feature>
<evidence type="ECO:0000256" key="16">
    <source>
        <dbReference type="ARBA" id="ARBA00049551"/>
    </source>
</evidence>
<keyword evidence="7 17" id="KW-0812">Transmembrane</keyword>
<dbReference type="PANTHER" id="PTHR42829">
    <property type="entry name" value="NADH-UBIQUINONE OXIDOREDUCTASE CHAIN 5"/>
    <property type="match status" value="1"/>
</dbReference>
<evidence type="ECO:0000256" key="11">
    <source>
        <dbReference type="ARBA" id="ARBA00022989"/>
    </source>
</evidence>
<evidence type="ECO:0000259" key="20">
    <source>
        <dbReference type="Pfam" id="PF06455"/>
    </source>
</evidence>
<dbReference type="InterPro" id="IPR001750">
    <property type="entry name" value="ND/Mrp_TM"/>
</dbReference>
<dbReference type="Pfam" id="PF06455">
    <property type="entry name" value="NADH5_C"/>
    <property type="match status" value="1"/>
</dbReference>
<feature type="transmembrane region" description="Helical" evidence="17">
    <location>
        <begin position="424"/>
        <end position="445"/>
    </location>
</feature>
<feature type="transmembrane region" description="Helical" evidence="17">
    <location>
        <begin position="153"/>
        <end position="173"/>
    </location>
</feature>
<dbReference type="Pfam" id="PF00662">
    <property type="entry name" value="Proton_antipo_N"/>
    <property type="match status" value="1"/>
</dbReference>
<feature type="transmembrane region" description="Helical" evidence="17">
    <location>
        <begin position="185"/>
        <end position="207"/>
    </location>
</feature>
<evidence type="ECO:0000256" key="13">
    <source>
        <dbReference type="ARBA" id="ARBA00023075"/>
    </source>
</evidence>
<keyword evidence="8" id="KW-0999">Mitochondrion inner membrane</keyword>
<dbReference type="GO" id="GO:0015990">
    <property type="term" value="P:electron transport coupled proton transport"/>
    <property type="evidence" value="ECO:0007669"/>
    <property type="project" value="TreeGrafter"/>
</dbReference>
<evidence type="ECO:0000256" key="12">
    <source>
        <dbReference type="ARBA" id="ARBA00023027"/>
    </source>
</evidence>
<dbReference type="PRINTS" id="PR01434">
    <property type="entry name" value="NADHDHGNASE5"/>
</dbReference>
<keyword evidence="13 17" id="KW-0830">Ubiquinone</keyword>
<comment type="function">
    <text evidence="17">Core subunit of the mitochondrial membrane respiratory chain NADH dehydrogenase (Complex I) which catalyzes electron transfer from NADH through the respiratory chain, using ubiquinone as an electron acceptor. Essential for the catalytic activity and assembly of complex I.</text>
</comment>
<evidence type="ECO:0000256" key="14">
    <source>
        <dbReference type="ARBA" id="ARBA00023128"/>
    </source>
</evidence>
<evidence type="ECO:0000259" key="19">
    <source>
        <dbReference type="Pfam" id="PF00662"/>
    </source>
</evidence>
<evidence type="ECO:0000256" key="7">
    <source>
        <dbReference type="ARBA" id="ARBA00022692"/>
    </source>
</evidence>
<keyword evidence="12 17" id="KW-0520">NAD</keyword>
<evidence type="ECO:0000256" key="8">
    <source>
        <dbReference type="ARBA" id="ARBA00022792"/>
    </source>
</evidence>
<evidence type="ECO:0000313" key="21">
    <source>
        <dbReference type="EMBL" id="QJA14867.1"/>
    </source>
</evidence>
<evidence type="ECO:0000256" key="4">
    <source>
        <dbReference type="ARBA" id="ARBA00021096"/>
    </source>
</evidence>
<feature type="transmembrane region" description="Helical" evidence="17">
    <location>
        <begin position="457"/>
        <end position="481"/>
    </location>
</feature>
<feature type="transmembrane region" description="Helical" evidence="17">
    <location>
        <begin position="114"/>
        <end position="133"/>
    </location>
</feature>
<feature type="transmembrane region" description="Helical" evidence="17">
    <location>
        <begin position="376"/>
        <end position="404"/>
    </location>
</feature>
<dbReference type="GeneID" id="54616143"/>
<dbReference type="RefSeq" id="YP_009774831.1">
    <property type="nucleotide sequence ID" value="NC_047445.1"/>
</dbReference>
<dbReference type="InterPro" id="IPR003945">
    <property type="entry name" value="NU5C-like"/>
</dbReference>
<dbReference type="Pfam" id="PF00361">
    <property type="entry name" value="Proton_antipo_M"/>
    <property type="match status" value="1"/>
</dbReference>
<feature type="transmembrane region" description="Helical" evidence="17">
    <location>
        <begin position="297"/>
        <end position="321"/>
    </location>
</feature>
<feature type="domain" description="NADH dehydrogenase subunit 5 C-terminal" evidence="20">
    <location>
        <begin position="395"/>
        <end position="578"/>
    </location>
</feature>
<keyword evidence="14 17" id="KW-0496">Mitochondrion</keyword>
<dbReference type="AlphaFoldDB" id="A0A6H1XGW3"/>
<feature type="domain" description="NADH-Ubiquinone oxidoreductase (complex I) chain 5 N-terminal" evidence="19">
    <location>
        <begin position="43"/>
        <end position="91"/>
    </location>
</feature>
<dbReference type="GO" id="GO:0042773">
    <property type="term" value="P:ATP synthesis coupled electron transport"/>
    <property type="evidence" value="ECO:0007669"/>
    <property type="project" value="InterPro"/>
</dbReference>
<keyword evidence="11 17" id="KW-1133">Transmembrane helix</keyword>
<evidence type="ECO:0000256" key="10">
    <source>
        <dbReference type="ARBA" id="ARBA00022982"/>
    </source>
</evidence>
<keyword evidence="5 17" id="KW-0813">Transport</keyword>
<feature type="transmembrane region" description="Helical" evidence="17">
    <location>
        <begin position="12"/>
        <end position="38"/>
    </location>
</feature>
<dbReference type="GO" id="GO:0003954">
    <property type="term" value="F:NADH dehydrogenase activity"/>
    <property type="evidence" value="ECO:0007669"/>
    <property type="project" value="TreeGrafter"/>
</dbReference>
<comment type="catalytic activity">
    <reaction evidence="16 17">
        <text>a ubiquinone + NADH + 5 H(+)(in) = a ubiquinol + NAD(+) + 4 H(+)(out)</text>
        <dbReference type="Rhea" id="RHEA:29091"/>
        <dbReference type="Rhea" id="RHEA-COMP:9565"/>
        <dbReference type="Rhea" id="RHEA-COMP:9566"/>
        <dbReference type="ChEBI" id="CHEBI:15378"/>
        <dbReference type="ChEBI" id="CHEBI:16389"/>
        <dbReference type="ChEBI" id="CHEBI:17976"/>
        <dbReference type="ChEBI" id="CHEBI:57540"/>
        <dbReference type="ChEBI" id="CHEBI:57945"/>
        <dbReference type="EC" id="7.1.1.2"/>
    </reaction>
</comment>
<evidence type="ECO:0000256" key="15">
    <source>
        <dbReference type="ARBA" id="ARBA00023136"/>
    </source>
</evidence>
<keyword evidence="15 17" id="KW-0472">Membrane</keyword>